<name>A0AAE4CP63_9ACTN</name>
<protein>
    <recommendedName>
        <fullName evidence="3">Transposase IS204/IS1001/IS1096/IS1165 zinc-finger domain-containing protein</fullName>
    </recommendedName>
</protein>
<dbReference type="AlphaFoldDB" id="A0AAE4CP63"/>
<evidence type="ECO:0008006" key="3">
    <source>
        <dbReference type="Google" id="ProtNLM"/>
    </source>
</evidence>
<organism evidence="1 2">
    <name type="scientific">Haloactinomyces albus</name>
    <dbReference type="NCBI Taxonomy" id="1352928"/>
    <lineage>
        <taxon>Bacteria</taxon>
        <taxon>Bacillati</taxon>
        <taxon>Actinomycetota</taxon>
        <taxon>Actinomycetes</taxon>
        <taxon>Actinopolysporales</taxon>
        <taxon>Actinopolysporaceae</taxon>
        <taxon>Haloactinomyces</taxon>
    </lineage>
</organism>
<proteinExistence type="predicted"/>
<reference evidence="1" key="1">
    <citation type="submission" date="2023-07" db="EMBL/GenBank/DDBJ databases">
        <title>Sequencing the genomes of 1000 actinobacteria strains.</title>
        <authorList>
            <person name="Klenk H.-P."/>
        </authorList>
    </citation>
    <scope>NUCLEOTIDE SEQUENCE</scope>
    <source>
        <strain evidence="1">DSM 45977</strain>
    </source>
</reference>
<comment type="caution">
    <text evidence="1">The sequence shown here is derived from an EMBL/GenBank/DDBJ whole genome shotgun (WGS) entry which is preliminary data.</text>
</comment>
<accession>A0AAE4CP63</accession>
<evidence type="ECO:0000313" key="2">
    <source>
        <dbReference type="Proteomes" id="UP001180845"/>
    </source>
</evidence>
<evidence type="ECO:0000313" key="1">
    <source>
        <dbReference type="EMBL" id="MDR7304554.1"/>
    </source>
</evidence>
<dbReference type="EMBL" id="JAVDXW010000002">
    <property type="protein sequence ID" value="MDR7304554.1"/>
    <property type="molecule type" value="Genomic_DNA"/>
</dbReference>
<gene>
    <name evidence="1" type="ORF">JOF55_004798</name>
</gene>
<dbReference type="Proteomes" id="UP001180845">
    <property type="component" value="Unassembled WGS sequence"/>
</dbReference>
<keyword evidence="2" id="KW-1185">Reference proteome</keyword>
<sequence>MSLDVRRVVLRIRARRLVCPTPGCRQTFREQLPGVLERYQRRTSRLARQIGAVVRE</sequence>